<keyword evidence="2" id="KW-0732">Signal</keyword>
<dbReference type="PROSITE" id="PS51257">
    <property type="entry name" value="PROKAR_LIPOPROTEIN"/>
    <property type="match status" value="1"/>
</dbReference>
<dbReference type="OrthoDB" id="4331847at2"/>
<feature type="chain" id="PRO_5011501778" evidence="2">
    <location>
        <begin position="24"/>
        <end position="217"/>
    </location>
</feature>
<name>A0A1H3A8E5_9PSEU</name>
<keyword evidence="4" id="KW-1185">Reference proteome</keyword>
<evidence type="ECO:0000313" key="4">
    <source>
        <dbReference type="Proteomes" id="UP000199515"/>
    </source>
</evidence>
<dbReference type="STRING" id="589385.SAMN05421504_102828"/>
<dbReference type="EMBL" id="FNON01000002">
    <property type="protein sequence ID" value="SDX25845.1"/>
    <property type="molecule type" value="Genomic_DNA"/>
</dbReference>
<gene>
    <name evidence="3" type="ORF">SAMN05421504_102828</name>
</gene>
<dbReference type="RefSeq" id="WP_143047033.1">
    <property type="nucleotide sequence ID" value="NZ_FNON01000002.1"/>
</dbReference>
<feature type="region of interest" description="Disordered" evidence="1">
    <location>
        <begin position="195"/>
        <end position="217"/>
    </location>
</feature>
<accession>A0A1H3A8E5</accession>
<dbReference type="Proteomes" id="UP000199515">
    <property type="component" value="Unassembled WGS sequence"/>
</dbReference>
<evidence type="ECO:0000256" key="1">
    <source>
        <dbReference type="SAM" id="MobiDB-lite"/>
    </source>
</evidence>
<protein>
    <submittedName>
        <fullName evidence="3">Uncharacterized protein</fullName>
    </submittedName>
</protein>
<organism evidence="3 4">
    <name type="scientific">Amycolatopsis xylanica</name>
    <dbReference type="NCBI Taxonomy" id="589385"/>
    <lineage>
        <taxon>Bacteria</taxon>
        <taxon>Bacillati</taxon>
        <taxon>Actinomycetota</taxon>
        <taxon>Actinomycetes</taxon>
        <taxon>Pseudonocardiales</taxon>
        <taxon>Pseudonocardiaceae</taxon>
        <taxon>Amycolatopsis</taxon>
    </lineage>
</organism>
<proteinExistence type="predicted"/>
<reference evidence="3 4" key="1">
    <citation type="submission" date="2016-10" db="EMBL/GenBank/DDBJ databases">
        <authorList>
            <person name="de Groot N.N."/>
        </authorList>
    </citation>
    <scope>NUCLEOTIDE SEQUENCE [LARGE SCALE GENOMIC DNA]</scope>
    <source>
        <strain evidence="3 4">CPCC 202699</strain>
    </source>
</reference>
<evidence type="ECO:0000256" key="2">
    <source>
        <dbReference type="SAM" id="SignalP"/>
    </source>
</evidence>
<sequence length="217" mass="22569">MKKLLFAAAGVAGVLALSGCGVATEKIDDGGPIAEQVNSVRFDVPVGDVHVRVEDGAPVSVRRKITFKVSRPGQTYRVENGALVLGGCGENCGIVYDVVLPRELAITGVTGTGQVQIDRAVNVDVRSDVGDIKAYHVSGVLKARVHTGHIDMSLSKPGGVWALADVGDVTVTVPSGGYRLKANVEVGKTQITVPDDQSSPNELDVRTSTGTVTVKPA</sequence>
<dbReference type="AlphaFoldDB" id="A0A1H3A8E5"/>
<evidence type="ECO:0000313" key="3">
    <source>
        <dbReference type="EMBL" id="SDX25845.1"/>
    </source>
</evidence>
<feature type="signal peptide" evidence="2">
    <location>
        <begin position="1"/>
        <end position="23"/>
    </location>
</feature>